<name>A0ABP5NZC5_9MICC</name>
<feature type="region of interest" description="Disordered" evidence="1">
    <location>
        <begin position="193"/>
        <end position="359"/>
    </location>
</feature>
<evidence type="ECO:0000256" key="1">
    <source>
        <dbReference type="SAM" id="MobiDB-lite"/>
    </source>
</evidence>
<evidence type="ECO:0000313" key="4">
    <source>
        <dbReference type="Proteomes" id="UP001500432"/>
    </source>
</evidence>
<keyword evidence="2" id="KW-0812">Transmembrane</keyword>
<reference evidence="4" key="1">
    <citation type="journal article" date="2019" name="Int. J. Syst. Evol. Microbiol.">
        <title>The Global Catalogue of Microorganisms (GCM) 10K type strain sequencing project: providing services to taxonomists for standard genome sequencing and annotation.</title>
        <authorList>
            <consortium name="The Broad Institute Genomics Platform"/>
            <consortium name="The Broad Institute Genome Sequencing Center for Infectious Disease"/>
            <person name="Wu L."/>
            <person name="Ma J."/>
        </authorList>
    </citation>
    <scope>NUCLEOTIDE SEQUENCE [LARGE SCALE GENOMIC DNA]</scope>
    <source>
        <strain evidence="4">JCM 16034</strain>
    </source>
</reference>
<comment type="caution">
    <text evidence="3">The sequence shown here is derived from an EMBL/GenBank/DDBJ whole genome shotgun (WGS) entry which is preliminary data.</text>
</comment>
<organism evidence="3 4">
    <name type="scientific">Sinomonas flava</name>
    <dbReference type="NCBI Taxonomy" id="496857"/>
    <lineage>
        <taxon>Bacteria</taxon>
        <taxon>Bacillati</taxon>
        <taxon>Actinomycetota</taxon>
        <taxon>Actinomycetes</taxon>
        <taxon>Micrococcales</taxon>
        <taxon>Micrococcaceae</taxon>
        <taxon>Sinomonas</taxon>
    </lineage>
</organism>
<protein>
    <recommendedName>
        <fullName evidence="5">Excisionase</fullName>
    </recommendedName>
</protein>
<keyword evidence="2" id="KW-0472">Membrane</keyword>
<evidence type="ECO:0000313" key="3">
    <source>
        <dbReference type="EMBL" id="GAA2203555.1"/>
    </source>
</evidence>
<sequence>MNPPNPVNTPSVKTPKPISRRIVGTGIAATIVIGAGAFVLSFSALTDLAVRAGINPTIAWMWPLIVDGMIVAATVAIVALAGRQGREQLYPWILLFFGAIVSTAANSIHAILAVRAENGNVPVIVSALVAAMPPVVLLAITHLTVLLVQYARSAAETSVRAAEAAGLAELGAEVDAAMAGLDVDALEAALAGDAPEGDATSAPKPARPARKPQTSQVSSAATPAGGTEEEPKAAPKRKPRKAAASATPRASAATGSVRKVAAAAAKEPAAGEPAAGESSAGDSGAAAAPALKGAARPAAKSGLGSGRPIMPDLSTVTSVNPLLRGPAPAERSAEKADVTESVEASKDAELSPELEDARA</sequence>
<dbReference type="Pfam" id="PF10935">
    <property type="entry name" value="DUF2637"/>
    <property type="match status" value="1"/>
</dbReference>
<feature type="compositionally biased region" description="Low complexity" evidence="1">
    <location>
        <begin position="242"/>
        <end position="300"/>
    </location>
</feature>
<evidence type="ECO:0000256" key="2">
    <source>
        <dbReference type="SAM" id="Phobius"/>
    </source>
</evidence>
<feature type="transmembrane region" description="Helical" evidence="2">
    <location>
        <begin position="92"/>
        <end position="112"/>
    </location>
</feature>
<dbReference type="EMBL" id="BAAAQW010000014">
    <property type="protein sequence ID" value="GAA2203555.1"/>
    <property type="molecule type" value="Genomic_DNA"/>
</dbReference>
<feature type="transmembrane region" description="Helical" evidence="2">
    <location>
        <begin position="124"/>
        <end position="148"/>
    </location>
</feature>
<evidence type="ECO:0008006" key="5">
    <source>
        <dbReference type="Google" id="ProtNLM"/>
    </source>
</evidence>
<feature type="compositionally biased region" description="Basic and acidic residues" evidence="1">
    <location>
        <begin position="331"/>
        <end position="359"/>
    </location>
</feature>
<proteinExistence type="predicted"/>
<dbReference type="Proteomes" id="UP001500432">
    <property type="component" value="Unassembled WGS sequence"/>
</dbReference>
<dbReference type="InterPro" id="IPR021235">
    <property type="entry name" value="DUF2637"/>
</dbReference>
<gene>
    <name evidence="3" type="ORF">GCM10009849_36410</name>
</gene>
<keyword evidence="4" id="KW-1185">Reference proteome</keyword>
<accession>A0ABP5NZC5</accession>
<feature type="transmembrane region" description="Helical" evidence="2">
    <location>
        <begin position="57"/>
        <end position="80"/>
    </location>
</feature>
<keyword evidence="2" id="KW-1133">Transmembrane helix</keyword>
<dbReference type="RefSeq" id="WP_344301263.1">
    <property type="nucleotide sequence ID" value="NZ_BAAAQW010000014.1"/>
</dbReference>
<feature type="transmembrane region" description="Helical" evidence="2">
    <location>
        <begin position="22"/>
        <end position="45"/>
    </location>
</feature>